<dbReference type="PIRSF" id="PIRSF003085">
    <property type="entry name" value="CMAS"/>
    <property type="match status" value="1"/>
</dbReference>
<dbReference type="GO" id="GO:0008825">
    <property type="term" value="F:cyclopropane-fatty-acyl-phospholipid synthase activity"/>
    <property type="evidence" value="ECO:0007669"/>
    <property type="project" value="UniProtKB-EC"/>
</dbReference>
<gene>
    <name evidence="8" type="ORF">GGR11_002597</name>
</gene>
<protein>
    <submittedName>
        <fullName evidence="8">Cyclopropane-fatty-acyl-phospholipid synthase</fullName>
        <ecNumber evidence="8">2.1.1.79</ecNumber>
    </submittedName>
</protein>
<evidence type="ECO:0000256" key="6">
    <source>
        <dbReference type="PIRSR" id="PIRSR003085-1"/>
    </source>
</evidence>
<accession>A0A7W6A492</accession>
<keyword evidence="4" id="KW-0949">S-adenosyl-L-methionine</keyword>
<evidence type="ECO:0000256" key="2">
    <source>
        <dbReference type="ARBA" id="ARBA00022603"/>
    </source>
</evidence>
<dbReference type="CDD" id="cd02440">
    <property type="entry name" value="AdoMet_MTases"/>
    <property type="match status" value="1"/>
</dbReference>
<evidence type="ECO:0000256" key="5">
    <source>
        <dbReference type="ARBA" id="ARBA00023098"/>
    </source>
</evidence>
<dbReference type="GO" id="GO:0008610">
    <property type="term" value="P:lipid biosynthetic process"/>
    <property type="evidence" value="ECO:0007669"/>
    <property type="project" value="InterPro"/>
</dbReference>
<evidence type="ECO:0000313" key="9">
    <source>
        <dbReference type="Proteomes" id="UP000532936"/>
    </source>
</evidence>
<dbReference type="Pfam" id="PF25371">
    <property type="entry name" value="DUF7884"/>
    <property type="match status" value="1"/>
</dbReference>
<dbReference type="EMBL" id="JACIDA010000002">
    <property type="protein sequence ID" value="MBB3873044.1"/>
    <property type="molecule type" value="Genomic_DNA"/>
</dbReference>
<keyword evidence="3 8" id="KW-0808">Transferase</keyword>
<dbReference type="GO" id="GO:0032259">
    <property type="term" value="P:methylation"/>
    <property type="evidence" value="ECO:0007669"/>
    <property type="project" value="UniProtKB-KW"/>
</dbReference>
<dbReference type="Pfam" id="PF02353">
    <property type="entry name" value="CMAS"/>
    <property type="match status" value="1"/>
</dbReference>
<evidence type="ECO:0000256" key="3">
    <source>
        <dbReference type="ARBA" id="ARBA00022679"/>
    </source>
</evidence>
<dbReference type="Proteomes" id="UP000532936">
    <property type="component" value="Unassembled WGS sequence"/>
</dbReference>
<name>A0A7W6A492_9CAUL</name>
<dbReference type="Gene3D" id="3.40.50.150">
    <property type="entry name" value="Vaccinia Virus protein VP39"/>
    <property type="match status" value="1"/>
</dbReference>
<comment type="similarity">
    <text evidence="1">Belongs to the CFA/CMAS family.</text>
</comment>
<sequence length="416" mass="46928">MLREAFGSVLPDRAAFDLLAKVLDRSVRYGTLAVIDPWDGRHAFGTGDAPFATIRFTDPDEAGRLLGNPSLHIGEAYMDGRLVIEDGDLRDFLLIAVAASDVLVEQVGGLTEFAAPLRRLRRANPIARARANVAHHYDLSEEFYRLFLDPDLQYSCAYFETGDEPLETAQARKKRHIAAKLRLRPGARVLDIGSGWGGLALELARGYGAQVDGLTLSREQLTVAQDRAAAERLDERVRFHLRDYRHETGVYDRIVSVGMFEHVGQPHYREFFETVRDRLAPDGVALIHAIGRRAAPADSDPWIDKYIFPGGYCPSLSEVFAAVEKAGLWVTDVEVLRLHYAETLKRWYNRFQARRATAAQIYDERFCRMWEYYLAACEAGFRVGGLMVFQLQLSRDVGALPLTRDYMVDDERRASA</sequence>
<dbReference type="AlphaFoldDB" id="A0A7W6A492"/>
<dbReference type="InterPro" id="IPR057206">
    <property type="entry name" value="DUF7884"/>
</dbReference>
<dbReference type="InterPro" id="IPR050723">
    <property type="entry name" value="CFA/CMAS"/>
</dbReference>
<comment type="caution">
    <text evidence="8">The sequence shown here is derived from an EMBL/GenBank/DDBJ whole genome shotgun (WGS) entry which is preliminary data.</text>
</comment>
<evidence type="ECO:0000256" key="4">
    <source>
        <dbReference type="ARBA" id="ARBA00022691"/>
    </source>
</evidence>
<dbReference type="RefSeq" id="WP_183197537.1">
    <property type="nucleotide sequence ID" value="NZ_JACIDA010000002.1"/>
</dbReference>
<dbReference type="SUPFAM" id="SSF53335">
    <property type="entry name" value="S-adenosyl-L-methionine-dependent methyltransferases"/>
    <property type="match status" value="1"/>
</dbReference>
<dbReference type="PANTHER" id="PTHR43667:SF1">
    <property type="entry name" value="CYCLOPROPANE-FATTY-ACYL-PHOSPHOLIPID SYNTHASE"/>
    <property type="match status" value="1"/>
</dbReference>
<organism evidence="8 9">
    <name type="scientific">Brevundimonas mediterranea</name>
    <dbReference type="NCBI Taxonomy" id="74329"/>
    <lineage>
        <taxon>Bacteria</taxon>
        <taxon>Pseudomonadati</taxon>
        <taxon>Pseudomonadota</taxon>
        <taxon>Alphaproteobacteria</taxon>
        <taxon>Caulobacterales</taxon>
        <taxon>Caulobacteraceae</taxon>
        <taxon>Brevundimonas</taxon>
    </lineage>
</organism>
<keyword evidence="2 8" id="KW-0489">Methyltransferase</keyword>
<dbReference type="PANTHER" id="PTHR43667">
    <property type="entry name" value="CYCLOPROPANE-FATTY-ACYL-PHOSPHOLIPID SYNTHASE"/>
    <property type="match status" value="1"/>
</dbReference>
<evidence type="ECO:0000313" key="8">
    <source>
        <dbReference type="EMBL" id="MBB3873044.1"/>
    </source>
</evidence>
<proteinExistence type="inferred from homology"/>
<feature type="domain" description="DUF7884" evidence="7">
    <location>
        <begin position="37"/>
        <end position="103"/>
    </location>
</feature>
<dbReference type="InterPro" id="IPR003333">
    <property type="entry name" value="CMAS"/>
</dbReference>
<evidence type="ECO:0000256" key="1">
    <source>
        <dbReference type="ARBA" id="ARBA00010815"/>
    </source>
</evidence>
<feature type="active site" evidence="6">
    <location>
        <position position="377"/>
    </location>
</feature>
<keyword evidence="5" id="KW-0443">Lipid metabolism</keyword>
<dbReference type="InterPro" id="IPR029063">
    <property type="entry name" value="SAM-dependent_MTases_sf"/>
</dbReference>
<dbReference type="EC" id="2.1.1.79" evidence="8"/>
<reference evidence="8 9" key="1">
    <citation type="submission" date="2020-08" db="EMBL/GenBank/DDBJ databases">
        <title>Genomic Encyclopedia of Type Strains, Phase IV (KMG-IV): sequencing the most valuable type-strain genomes for metagenomic binning, comparative biology and taxonomic classification.</title>
        <authorList>
            <person name="Goeker M."/>
        </authorList>
    </citation>
    <scope>NUCLEOTIDE SEQUENCE [LARGE SCALE GENOMIC DNA]</scope>
    <source>
        <strain evidence="8 9">DSM 14878</strain>
    </source>
</reference>
<evidence type="ECO:0000259" key="7">
    <source>
        <dbReference type="Pfam" id="PF25371"/>
    </source>
</evidence>